<dbReference type="Proteomes" id="UP001295423">
    <property type="component" value="Unassembled WGS sequence"/>
</dbReference>
<dbReference type="EMBL" id="CAKOGP040001869">
    <property type="protein sequence ID" value="CAJ1954628.1"/>
    <property type="molecule type" value="Genomic_DNA"/>
</dbReference>
<keyword evidence="2" id="KW-0472">Membrane</keyword>
<reference evidence="3" key="1">
    <citation type="submission" date="2023-08" db="EMBL/GenBank/DDBJ databases">
        <authorList>
            <person name="Audoor S."/>
            <person name="Bilcke G."/>
        </authorList>
    </citation>
    <scope>NUCLEOTIDE SEQUENCE</scope>
</reference>
<feature type="region of interest" description="Disordered" evidence="1">
    <location>
        <begin position="1"/>
        <end position="98"/>
    </location>
</feature>
<keyword evidence="4" id="KW-1185">Reference proteome</keyword>
<accession>A0AAD2FW08</accession>
<name>A0AAD2FW08_9STRA</name>
<organism evidence="3 4">
    <name type="scientific">Cylindrotheca closterium</name>
    <dbReference type="NCBI Taxonomy" id="2856"/>
    <lineage>
        <taxon>Eukaryota</taxon>
        <taxon>Sar</taxon>
        <taxon>Stramenopiles</taxon>
        <taxon>Ochrophyta</taxon>
        <taxon>Bacillariophyta</taxon>
        <taxon>Bacillariophyceae</taxon>
        <taxon>Bacillariophycidae</taxon>
        <taxon>Bacillariales</taxon>
        <taxon>Bacillariaceae</taxon>
        <taxon>Cylindrotheca</taxon>
    </lineage>
</organism>
<evidence type="ECO:0000256" key="2">
    <source>
        <dbReference type="SAM" id="Phobius"/>
    </source>
</evidence>
<feature type="region of interest" description="Disordered" evidence="1">
    <location>
        <begin position="198"/>
        <end position="243"/>
    </location>
</feature>
<feature type="compositionally biased region" description="Polar residues" evidence="1">
    <location>
        <begin position="1"/>
        <end position="10"/>
    </location>
</feature>
<evidence type="ECO:0000256" key="1">
    <source>
        <dbReference type="SAM" id="MobiDB-lite"/>
    </source>
</evidence>
<comment type="caution">
    <text evidence="3">The sequence shown here is derived from an EMBL/GenBank/DDBJ whole genome shotgun (WGS) entry which is preliminary data.</text>
</comment>
<evidence type="ECO:0000313" key="3">
    <source>
        <dbReference type="EMBL" id="CAJ1954628.1"/>
    </source>
</evidence>
<feature type="compositionally biased region" description="Polar residues" evidence="1">
    <location>
        <begin position="30"/>
        <end position="57"/>
    </location>
</feature>
<sequence length="421" mass="46051">MTATDATSEPVTVELPSHDPKETEGLLIETTPNTAAPVENATQAVENAVTEASTATPTAPIALESFSSSQPSFSEETEEQEEKDDKEEELSANEQRVPVDIASQRRMEQEEEIKTSAKEVIEPMKLFRKGATAVVGGVTVAVGLVMIPLPTPMGCVVASSGMAILGSEFEGAKEMNDRMIEKSKTHLGNARDKAIAKIESMHSNDDTDDDSVDSEEEESPAWLKNMNEAERKRQRKLMKQKYRDETIPKNEQFKEYVTKRTSSFLNRSILPALHKTRDWGKEEKGTDKPAEGASENTEQKEVGTTSQPTASSTTPSPSESLQKGKEKMAESFEKGKEQVIPWFQSTSASFSNMMKRMSPQSGDDKKMDFDDEEIKFGENATEAKNAAFQDDLATATSDLDTTGMTSAPELVEPGAASVMAI</sequence>
<feature type="region of interest" description="Disordered" evidence="1">
    <location>
        <begin position="264"/>
        <end position="340"/>
    </location>
</feature>
<dbReference type="InterPro" id="IPR019099">
    <property type="entry name" value="Uncharacterised_PGPGW_TM"/>
</dbReference>
<feature type="region of interest" description="Disordered" evidence="1">
    <location>
        <begin position="399"/>
        <end position="421"/>
    </location>
</feature>
<protein>
    <recommendedName>
        <fullName evidence="5">Transmembrane protein</fullName>
    </recommendedName>
</protein>
<feature type="compositionally biased region" description="Acidic residues" evidence="1">
    <location>
        <begin position="206"/>
        <end position="219"/>
    </location>
</feature>
<keyword evidence="2" id="KW-0812">Transmembrane</keyword>
<gene>
    <name evidence="3" type="ORF">CYCCA115_LOCUS15222</name>
</gene>
<evidence type="ECO:0008006" key="5">
    <source>
        <dbReference type="Google" id="ProtNLM"/>
    </source>
</evidence>
<feature type="transmembrane region" description="Helical" evidence="2">
    <location>
        <begin position="131"/>
        <end position="149"/>
    </location>
</feature>
<feature type="compositionally biased region" description="Low complexity" evidence="1">
    <location>
        <begin position="304"/>
        <end position="318"/>
    </location>
</feature>
<feature type="compositionally biased region" description="Acidic residues" evidence="1">
    <location>
        <begin position="75"/>
        <end position="91"/>
    </location>
</feature>
<evidence type="ECO:0000313" key="4">
    <source>
        <dbReference type="Proteomes" id="UP001295423"/>
    </source>
</evidence>
<feature type="compositionally biased region" description="Basic and acidic residues" evidence="1">
    <location>
        <begin position="275"/>
        <end position="290"/>
    </location>
</feature>
<keyword evidence="2" id="KW-1133">Transmembrane helix</keyword>
<dbReference type="AlphaFoldDB" id="A0AAD2FW08"/>
<feature type="compositionally biased region" description="Basic and acidic residues" evidence="1">
    <location>
        <begin position="322"/>
        <end position="337"/>
    </location>
</feature>
<proteinExistence type="predicted"/>
<dbReference type="Pfam" id="PF09656">
    <property type="entry name" value="PGPGW"/>
    <property type="match status" value="1"/>
</dbReference>
<feature type="compositionally biased region" description="Low complexity" evidence="1">
    <location>
        <begin position="63"/>
        <end position="74"/>
    </location>
</feature>